<evidence type="ECO:0000256" key="7">
    <source>
        <dbReference type="ARBA" id="ARBA00023136"/>
    </source>
</evidence>
<keyword evidence="5" id="KW-0677">Repeat</keyword>
<dbReference type="PANTHER" id="PTHR48063">
    <property type="entry name" value="LRR RECEPTOR-LIKE KINASE"/>
    <property type="match status" value="1"/>
</dbReference>
<dbReference type="Gene3D" id="3.80.10.10">
    <property type="entry name" value="Ribonuclease Inhibitor"/>
    <property type="match status" value="1"/>
</dbReference>
<evidence type="ECO:0000259" key="10">
    <source>
        <dbReference type="Pfam" id="PF08263"/>
    </source>
</evidence>
<protein>
    <submittedName>
        <fullName evidence="11">Leucine-rich repeat-containing, plant-type, leucine-rich repeat domain superfamily</fullName>
    </submittedName>
    <submittedName>
        <fullName evidence="12">Putative leucine-rich repeat protein, plant-type</fullName>
    </submittedName>
</protein>
<dbReference type="PANTHER" id="PTHR48063:SF103">
    <property type="entry name" value="LEUCINE-RICH RECEPTOR-LIKE KINASE FAMILY PROTEIN"/>
    <property type="match status" value="1"/>
</dbReference>
<dbReference type="InterPro" id="IPR032675">
    <property type="entry name" value="LRR_dom_sf"/>
</dbReference>
<evidence type="ECO:0000256" key="3">
    <source>
        <dbReference type="ARBA" id="ARBA00022692"/>
    </source>
</evidence>
<keyword evidence="7" id="KW-0472">Membrane</keyword>
<evidence type="ECO:0000313" key="12">
    <source>
        <dbReference type="EMBL" id="OTG35578.1"/>
    </source>
</evidence>
<keyword evidence="6" id="KW-1133">Transmembrane helix</keyword>
<organism evidence="12 13">
    <name type="scientific">Helianthus annuus</name>
    <name type="common">Common sunflower</name>
    <dbReference type="NCBI Taxonomy" id="4232"/>
    <lineage>
        <taxon>Eukaryota</taxon>
        <taxon>Viridiplantae</taxon>
        <taxon>Streptophyta</taxon>
        <taxon>Embryophyta</taxon>
        <taxon>Tracheophyta</taxon>
        <taxon>Spermatophyta</taxon>
        <taxon>Magnoliopsida</taxon>
        <taxon>eudicotyledons</taxon>
        <taxon>Gunneridae</taxon>
        <taxon>Pentapetalae</taxon>
        <taxon>asterids</taxon>
        <taxon>campanulids</taxon>
        <taxon>Asterales</taxon>
        <taxon>Asteraceae</taxon>
        <taxon>Asteroideae</taxon>
        <taxon>Heliantheae alliance</taxon>
        <taxon>Heliantheae</taxon>
        <taxon>Helianthus</taxon>
    </lineage>
</organism>
<gene>
    <name evidence="12" type="ORF">HannXRQ_Chr02g0058261</name>
    <name evidence="11" type="ORF">HanXRQr2_Chr02g0085131</name>
</gene>
<dbReference type="Gramene" id="mRNA:HanXRQr2_Chr02g0085131">
    <property type="protein sequence ID" value="mRNA:HanXRQr2_Chr02g0085131"/>
    <property type="gene ID" value="HanXRQr2_Chr02g0085131"/>
</dbReference>
<keyword evidence="3" id="KW-0812">Transmembrane</keyword>
<dbReference type="EMBL" id="CM007891">
    <property type="protein sequence ID" value="OTG35578.1"/>
    <property type="molecule type" value="Genomic_DNA"/>
</dbReference>
<keyword evidence="13" id="KW-1185">Reference proteome</keyword>
<feature type="signal peptide" evidence="9">
    <location>
        <begin position="1"/>
        <end position="31"/>
    </location>
</feature>
<reference evidence="12" key="2">
    <citation type="submission" date="2017-02" db="EMBL/GenBank/DDBJ databases">
        <title>Sunflower complete genome.</title>
        <authorList>
            <person name="Langlade N."/>
            <person name="Munos S."/>
        </authorList>
    </citation>
    <scope>NUCLEOTIDE SEQUENCE [LARGE SCALE GENOMIC DNA]</scope>
    <source>
        <tissue evidence="12">Leaves</tissue>
    </source>
</reference>
<evidence type="ECO:0000256" key="9">
    <source>
        <dbReference type="SAM" id="SignalP"/>
    </source>
</evidence>
<feature type="domain" description="Leucine-rich repeat-containing N-terminal plant-type" evidence="10">
    <location>
        <begin position="54"/>
        <end position="97"/>
    </location>
</feature>
<evidence type="ECO:0000256" key="2">
    <source>
        <dbReference type="ARBA" id="ARBA00022614"/>
    </source>
</evidence>
<evidence type="ECO:0000256" key="5">
    <source>
        <dbReference type="ARBA" id="ARBA00022737"/>
    </source>
</evidence>
<dbReference type="AlphaFoldDB" id="A0A251VIU3"/>
<reference evidence="11 13" key="1">
    <citation type="journal article" date="2017" name="Nature">
        <title>The sunflower genome provides insights into oil metabolism, flowering and Asterid evolution.</title>
        <authorList>
            <person name="Badouin H."/>
            <person name="Gouzy J."/>
            <person name="Grassa C.J."/>
            <person name="Murat F."/>
            <person name="Staton S.E."/>
            <person name="Cottret L."/>
            <person name="Lelandais-Briere C."/>
            <person name="Owens G.L."/>
            <person name="Carrere S."/>
            <person name="Mayjonade B."/>
            <person name="Legrand L."/>
            <person name="Gill N."/>
            <person name="Kane N.C."/>
            <person name="Bowers J.E."/>
            <person name="Hubner S."/>
            <person name="Bellec A."/>
            <person name="Berard A."/>
            <person name="Berges H."/>
            <person name="Blanchet N."/>
            <person name="Boniface M.C."/>
            <person name="Brunel D."/>
            <person name="Catrice O."/>
            <person name="Chaidir N."/>
            <person name="Claudel C."/>
            <person name="Donnadieu C."/>
            <person name="Faraut T."/>
            <person name="Fievet G."/>
            <person name="Helmstetter N."/>
            <person name="King M."/>
            <person name="Knapp S.J."/>
            <person name="Lai Z."/>
            <person name="Le Paslier M.C."/>
            <person name="Lippi Y."/>
            <person name="Lorenzon L."/>
            <person name="Mandel J.R."/>
            <person name="Marage G."/>
            <person name="Marchand G."/>
            <person name="Marquand E."/>
            <person name="Bret-Mestries E."/>
            <person name="Morien E."/>
            <person name="Nambeesan S."/>
            <person name="Nguyen T."/>
            <person name="Pegot-Espagnet P."/>
            <person name="Pouilly N."/>
            <person name="Raftis F."/>
            <person name="Sallet E."/>
            <person name="Schiex T."/>
            <person name="Thomas J."/>
            <person name="Vandecasteele C."/>
            <person name="Vares D."/>
            <person name="Vear F."/>
            <person name="Vautrin S."/>
            <person name="Crespi M."/>
            <person name="Mangin B."/>
            <person name="Burke J.M."/>
            <person name="Salse J."/>
            <person name="Munos S."/>
            <person name="Vincourt P."/>
            <person name="Rieseberg L.H."/>
            <person name="Langlade N.B."/>
        </authorList>
    </citation>
    <scope>NUCLEOTIDE SEQUENCE [LARGE SCALE GENOMIC DNA]</scope>
    <source>
        <strain evidence="13">cv. SF193</strain>
        <tissue evidence="11">Leaves</tissue>
    </source>
</reference>
<evidence type="ECO:0000256" key="8">
    <source>
        <dbReference type="ARBA" id="ARBA00023180"/>
    </source>
</evidence>
<dbReference type="Proteomes" id="UP000215914">
    <property type="component" value="Chromosome 2"/>
</dbReference>
<name>A0A251VIU3_HELAN</name>
<dbReference type="InParanoid" id="A0A251VIU3"/>
<proteinExistence type="predicted"/>
<accession>A0A251VIU3</accession>
<dbReference type="InterPro" id="IPR046956">
    <property type="entry name" value="RLP23-like"/>
</dbReference>
<evidence type="ECO:0000256" key="4">
    <source>
        <dbReference type="ARBA" id="ARBA00022729"/>
    </source>
</evidence>
<comment type="subcellular location">
    <subcellularLocation>
        <location evidence="1">Membrane</location>
        <topology evidence="1">Single-pass type I membrane protein</topology>
    </subcellularLocation>
</comment>
<dbReference type="EMBL" id="MNCJ02000317">
    <property type="protein sequence ID" value="KAF5820110.1"/>
    <property type="molecule type" value="Genomic_DNA"/>
</dbReference>
<dbReference type="GO" id="GO:0016020">
    <property type="term" value="C:membrane"/>
    <property type="evidence" value="ECO:0007669"/>
    <property type="project" value="UniProtKB-SubCell"/>
</dbReference>
<evidence type="ECO:0000256" key="1">
    <source>
        <dbReference type="ARBA" id="ARBA00004479"/>
    </source>
</evidence>
<keyword evidence="2" id="KW-0433">Leucine-rich repeat</keyword>
<feature type="chain" id="PRO_5012445429" evidence="9">
    <location>
        <begin position="32"/>
        <end position="144"/>
    </location>
</feature>
<evidence type="ECO:0000313" key="13">
    <source>
        <dbReference type="Proteomes" id="UP000215914"/>
    </source>
</evidence>
<keyword evidence="4 9" id="KW-0732">Signal</keyword>
<sequence length="144" mass="16259">MMGYHNGKKTYQFVFFFVLSLMLSWLKTATSTPLRHQLLAATGGEGYGNYKCSDKERDALLHFKAYIHKDPRGILSTWANDEEETNDCCKWRGVTCNNQTGHVTKLYLRSGLEGPFSRRIENKPKPCYTNSVASAESKLASKPG</sequence>
<evidence type="ECO:0000313" key="11">
    <source>
        <dbReference type="EMBL" id="KAF5820110.1"/>
    </source>
</evidence>
<reference evidence="11" key="3">
    <citation type="submission" date="2020-06" db="EMBL/GenBank/DDBJ databases">
        <title>Helianthus annuus Genome sequencing and assembly Release 2.</title>
        <authorList>
            <person name="Gouzy J."/>
            <person name="Langlade N."/>
            <person name="Munos S."/>
        </authorList>
    </citation>
    <scope>NUCLEOTIDE SEQUENCE</scope>
    <source>
        <tissue evidence="11">Leaves</tissue>
    </source>
</reference>
<keyword evidence="8" id="KW-0325">Glycoprotein</keyword>
<dbReference type="InterPro" id="IPR013210">
    <property type="entry name" value="LRR_N_plant-typ"/>
</dbReference>
<dbReference type="Pfam" id="PF08263">
    <property type="entry name" value="LRRNT_2"/>
    <property type="match status" value="1"/>
</dbReference>
<evidence type="ECO:0000256" key="6">
    <source>
        <dbReference type="ARBA" id="ARBA00022989"/>
    </source>
</evidence>